<feature type="region of interest" description="Disordered" evidence="1">
    <location>
        <begin position="1"/>
        <end position="52"/>
    </location>
</feature>
<evidence type="ECO:0000256" key="1">
    <source>
        <dbReference type="SAM" id="MobiDB-lite"/>
    </source>
</evidence>
<name>A0ABS5CN63_9BACL</name>
<dbReference type="RefSeq" id="WP_210664388.1">
    <property type="nucleotide sequence ID" value="NZ_JAGKSP010000037.1"/>
</dbReference>
<organism evidence="2 3">
    <name type="scientific">Paenibacillus lignilyticus</name>
    <dbReference type="NCBI Taxonomy" id="1172615"/>
    <lineage>
        <taxon>Bacteria</taxon>
        <taxon>Bacillati</taxon>
        <taxon>Bacillota</taxon>
        <taxon>Bacilli</taxon>
        <taxon>Bacillales</taxon>
        <taxon>Paenibacillaceae</taxon>
        <taxon>Paenibacillus</taxon>
    </lineage>
</organism>
<sequence>MTNGKSHAIPVPNPYENNSSKSRSGGSRQQAPHSGSKKTKQANHVSHNNPEG</sequence>
<reference evidence="2 3" key="1">
    <citation type="submission" date="2021-04" db="EMBL/GenBank/DDBJ databases">
        <title>Paenibacillus sp. DLE-14 whole genome sequence.</title>
        <authorList>
            <person name="Ham Y.J."/>
        </authorList>
    </citation>
    <scope>NUCLEOTIDE SEQUENCE [LARGE SCALE GENOMIC DNA]</scope>
    <source>
        <strain evidence="2 3">DLE-14</strain>
    </source>
</reference>
<gene>
    <name evidence="2" type="ORF">I8J30_31940</name>
</gene>
<proteinExistence type="predicted"/>
<dbReference type="Proteomes" id="UP000673394">
    <property type="component" value="Unassembled WGS sequence"/>
</dbReference>
<protein>
    <submittedName>
        <fullName evidence="2">Small acid-soluble spore protein P</fullName>
    </submittedName>
</protein>
<comment type="caution">
    <text evidence="2">The sequence shown here is derived from an EMBL/GenBank/DDBJ whole genome shotgun (WGS) entry which is preliminary data.</text>
</comment>
<feature type="compositionally biased region" description="Low complexity" evidence="1">
    <location>
        <begin position="17"/>
        <end position="30"/>
    </location>
</feature>
<feature type="compositionally biased region" description="Polar residues" evidence="1">
    <location>
        <begin position="42"/>
        <end position="52"/>
    </location>
</feature>
<keyword evidence="3" id="KW-1185">Reference proteome</keyword>
<evidence type="ECO:0000313" key="3">
    <source>
        <dbReference type="Proteomes" id="UP000673394"/>
    </source>
</evidence>
<dbReference type="EMBL" id="JAGKSP010000037">
    <property type="protein sequence ID" value="MBP3967291.1"/>
    <property type="molecule type" value="Genomic_DNA"/>
</dbReference>
<accession>A0ABS5CN63</accession>
<evidence type="ECO:0000313" key="2">
    <source>
        <dbReference type="EMBL" id="MBP3967291.1"/>
    </source>
</evidence>